<evidence type="ECO:0000256" key="1">
    <source>
        <dbReference type="ARBA" id="ARBA00022801"/>
    </source>
</evidence>
<feature type="domain" description="Ppx/GppA phosphatase C-terminal" evidence="3">
    <location>
        <begin position="319"/>
        <end position="473"/>
    </location>
</feature>
<dbReference type="Proteomes" id="UP000242087">
    <property type="component" value="Unassembled WGS sequence"/>
</dbReference>
<gene>
    <name evidence="5" type="ORF">C9927_01595</name>
    <name evidence="4" type="ORF">C9928_04390</name>
</gene>
<name>A0A2T4D7B5_9GAMM</name>
<protein>
    <submittedName>
        <fullName evidence="5">Exopolyphosphatase</fullName>
    </submittedName>
</protein>
<proteinExistence type="predicted"/>
<evidence type="ECO:0000313" key="7">
    <source>
        <dbReference type="Proteomes" id="UP000242087"/>
    </source>
</evidence>
<evidence type="ECO:0000259" key="2">
    <source>
        <dbReference type="Pfam" id="PF02541"/>
    </source>
</evidence>
<dbReference type="Gene3D" id="3.30.420.150">
    <property type="entry name" value="Exopolyphosphatase. Domain 2"/>
    <property type="match status" value="1"/>
</dbReference>
<dbReference type="EMBL" id="PYVG01000019">
    <property type="protein sequence ID" value="PTB89203.1"/>
    <property type="molecule type" value="Genomic_DNA"/>
</dbReference>
<dbReference type="CDD" id="cd24053">
    <property type="entry name" value="ASKHA_NBD_EcPPX-GppA-like"/>
    <property type="match status" value="1"/>
</dbReference>
<dbReference type="InterPro" id="IPR048950">
    <property type="entry name" value="Ppx_GppA_C"/>
</dbReference>
<dbReference type="PANTHER" id="PTHR30005:SF14">
    <property type="entry name" value="EXOPOLYPHOSPHATASE"/>
    <property type="match status" value="1"/>
</dbReference>
<feature type="domain" description="Ppx/GppA phosphatase N-terminal" evidence="2">
    <location>
        <begin position="30"/>
        <end position="311"/>
    </location>
</feature>
<dbReference type="InterPro" id="IPR003695">
    <property type="entry name" value="Ppx_GppA_N"/>
</dbReference>
<reference evidence="6 7" key="1">
    <citation type="submission" date="2018-03" db="EMBL/GenBank/DDBJ databases">
        <title>Cross-interface Injection: A General Nanoliter Liquid Handling Method Applied to Single Cells Genome Amplification Automated Nanoliter Liquid Handling Applied to Single Cell Multiple Displacement Amplification.</title>
        <authorList>
            <person name="Yun J."/>
            <person name="Xu P."/>
            <person name="Xu J."/>
            <person name="Dai X."/>
            <person name="Wang Y."/>
            <person name="Zheng X."/>
            <person name="Cao C."/>
            <person name="Yi Q."/>
            <person name="Zhu Y."/>
            <person name="Wang L."/>
            <person name="Dong Z."/>
            <person name="Huang Y."/>
            <person name="Huang L."/>
            <person name="Du W."/>
        </authorList>
    </citation>
    <scope>NUCLEOTIDE SEQUENCE [LARGE SCALE GENOMIC DNA]</scope>
    <source>
        <strain evidence="5 7">A12-4</strain>
        <strain evidence="4 6">A9-4</strain>
    </source>
</reference>
<evidence type="ECO:0000313" key="4">
    <source>
        <dbReference type="EMBL" id="PTB89203.1"/>
    </source>
</evidence>
<dbReference type="SUPFAM" id="SSF53067">
    <property type="entry name" value="Actin-like ATPase domain"/>
    <property type="match status" value="2"/>
</dbReference>
<comment type="caution">
    <text evidence="5">The sequence shown here is derived from an EMBL/GenBank/DDBJ whole genome shotgun (WGS) entry which is preliminary data.</text>
</comment>
<dbReference type="FunFam" id="3.30.420.40:FF:000023">
    <property type="entry name" value="Guanosine-5'-triphosphate,3'-diphosphate pyrophosphatase"/>
    <property type="match status" value="1"/>
</dbReference>
<dbReference type="GO" id="GO:0006798">
    <property type="term" value="P:polyphosphate catabolic process"/>
    <property type="evidence" value="ECO:0007669"/>
    <property type="project" value="TreeGrafter"/>
</dbReference>
<evidence type="ECO:0000313" key="6">
    <source>
        <dbReference type="Proteomes" id="UP000241514"/>
    </source>
</evidence>
<dbReference type="Gene3D" id="3.30.420.40">
    <property type="match status" value="1"/>
</dbReference>
<dbReference type="Proteomes" id="UP000241514">
    <property type="component" value="Unassembled WGS sequence"/>
</dbReference>
<dbReference type="Pfam" id="PF21447">
    <property type="entry name" value="Ppx-GppA_III"/>
    <property type="match status" value="1"/>
</dbReference>
<sequence>MNDPHLAPVSESDLPQFAALDLGSNSFHLLIARVDNHSLQPLVRFKQKVRLAAGLKQGKLSNKAMQRGLEALAICAQKLQGFRPDQVRVVATHTLREAENSDIFLAKAASILPFPIEIISGHEEARLIYAGVAQTTAGEGKRLVIDIGGGSTEFAGGSDLQTQQLVSLSMGCISYTEGYFKKGAVSAKRFDKAVVATKRELESVAKGLRKYTQTQIYGTSGTIKAIANWVQHKTQSALPVISLQHLYECRAELLQCKTIQQLQISGLDEERAPIIAGGLAILIGLMEELNIEQLEAHDAALREGVLYELAEQVLYHDDVRQRTIESIAIRYSIDREQATRVQQTVLDLYEQVAVEWGLLDPEWRLLLSWAALLHEVGLHINFSSRQRHAGYILQHTDMPGFNKEQQKLLAALVRHFRKKVFIEDIPPLQLYHQFDVVRVLALLRLAVLFNTDRQTSQLLLKTQASKDVLLLTLTPQGRANPTLLADLASEAYHQLRLGITLRFE</sequence>
<evidence type="ECO:0000313" key="5">
    <source>
        <dbReference type="EMBL" id="PTB89642.1"/>
    </source>
</evidence>
<dbReference type="EMBL" id="PYVF01000012">
    <property type="protein sequence ID" value="PTB89642.1"/>
    <property type="molecule type" value="Genomic_DNA"/>
</dbReference>
<accession>A0A2T4D7B5</accession>
<dbReference type="GO" id="GO:0004309">
    <property type="term" value="F:exopolyphosphatase activity"/>
    <property type="evidence" value="ECO:0007669"/>
    <property type="project" value="TreeGrafter"/>
</dbReference>
<dbReference type="Pfam" id="PF02541">
    <property type="entry name" value="Ppx-GppA"/>
    <property type="match status" value="1"/>
</dbReference>
<organism evidence="5 7">
    <name type="scientific">Pseudidiomarina aestuarii</name>
    <dbReference type="NCBI Taxonomy" id="624146"/>
    <lineage>
        <taxon>Bacteria</taxon>
        <taxon>Pseudomonadati</taxon>
        <taxon>Pseudomonadota</taxon>
        <taxon>Gammaproteobacteria</taxon>
        <taxon>Alteromonadales</taxon>
        <taxon>Idiomarinaceae</taxon>
        <taxon>Pseudidiomarina</taxon>
    </lineage>
</organism>
<dbReference type="PIRSF" id="PIRSF001267">
    <property type="entry name" value="Pyrophosphatase_GppA_Ppx"/>
    <property type="match status" value="1"/>
</dbReference>
<keyword evidence="1" id="KW-0378">Hydrolase</keyword>
<evidence type="ECO:0000259" key="3">
    <source>
        <dbReference type="Pfam" id="PF21447"/>
    </source>
</evidence>
<dbReference type="InterPro" id="IPR043129">
    <property type="entry name" value="ATPase_NBD"/>
</dbReference>
<dbReference type="SUPFAM" id="SSF109604">
    <property type="entry name" value="HD-domain/PDEase-like"/>
    <property type="match status" value="1"/>
</dbReference>
<dbReference type="InterPro" id="IPR050273">
    <property type="entry name" value="GppA/Ppx_hydrolase"/>
</dbReference>
<dbReference type="InterPro" id="IPR030673">
    <property type="entry name" value="PyroPPase_GppA_Ppx"/>
</dbReference>
<dbReference type="PANTHER" id="PTHR30005">
    <property type="entry name" value="EXOPOLYPHOSPHATASE"/>
    <property type="match status" value="1"/>
</dbReference>
<dbReference type="AlphaFoldDB" id="A0A2T4D7B5"/>
<dbReference type="Gene3D" id="1.10.3210.10">
    <property type="entry name" value="Hypothetical protein af1432"/>
    <property type="match status" value="1"/>
</dbReference>